<dbReference type="EMBL" id="LKAM01000014">
    <property type="protein sequence ID" value="KUM46058.1"/>
    <property type="molecule type" value="Genomic_DNA"/>
</dbReference>
<sequence length="44" mass="5123">MVGHLHPMTTESRERELAHRISFHMDLALVHFTVRMIKALLSLP</sequence>
<comment type="caution">
    <text evidence="1">The sequence shown here is derived from an EMBL/GenBank/DDBJ whole genome shotgun (WGS) entry which is preliminary data.</text>
</comment>
<protein>
    <submittedName>
        <fullName evidence="1">Uncharacterized protein</fullName>
    </submittedName>
</protein>
<proteinExistence type="predicted"/>
<evidence type="ECO:0000313" key="1">
    <source>
        <dbReference type="EMBL" id="KUM46058.1"/>
    </source>
</evidence>
<reference evidence="1" key="1">
    <citation type="journal article" date="2015" name="Genome Biol. Evol.">
        <title>Organellar Genomes of White Spruce (Picea glauca): Assembly and Annotation.</title>
        <authorList>
            <person name="Jackman S.D."/>
            <person name="Warren R.L."/>
            <person name="Gibb E.A."/>
            <person name="Vandervalk B.P."/>
            <person name="Mohamadi H."/>
            <person name="Chu J."/>
            <person name="Raymond A."/>
            <person name="Pleasance S."/>
            <person name="Coope R."/>
            <person name="Wildung M.R."/>
            <person name="Ritland C.E."/>
            <person name="Bousquet J."/>
            <person name="Jones S.J."/>
            <person name="Bohlmann J."/>
            <person name="Birol I."/>
        </authorList>
    </citation>
    <scope>NUCLEOTIDE SEQUENCE [LARGE SCALE GENOMIC DNA]</scope>
    <source>
        <tissue evidence="1">Flushing bud</tissue>
    </source>
</reference>
<name>A0A117NG05_PICGL</name>
<accession>A0A117NG05</accession>
<organism evidence="1">
    <name type="scientific">Picea glauca</name>
    <name type="common">White spruce</name>
    <name type="synonym">Pinus glauca</name>
    <dbReference type="NCBI Taxonomy" id="3330"/>
    <lineage>
        <taxon>Eukaryota</taxon>
        <taxon>Viridiplantae</taxon>
        <taxon>Streptophyta</taxon>
        <taxon>Embryophyta</taxon>
        <taxon>Tracheophyta</taxon>
        <taxon>Spermatophyta</taxon>
        <taxon>Pinopsida</taxon>
        <taxon>Pinidae</taxon>
        <taxon>Conifers I</taxon>
        <taxon>Pinales</taxon>
        <taxon>Pinaceae</taxon>
        <taxon>Picea</taxon>
    </lineage>
</organism>
<keyword evidence="1" id="KW-0496">Mitochondrion</keyword>
<dbReference type="AlphaFoldDB" id="A0A117NG05"/>
<geneLocation type="mitochondrion" evidence="1"/>
<gene>
    <name evidence="1" type="ORF">ABT39_MTgene2161</name>
</gene>